<dbReference type="EMBL" id="CAJPUY010000028">
    <property type="protein sequence ID" value="CAG2156180.1"/>
    <property type="molecule type" value="Genomic_DNA"/>
</dbReference>
<dbReference type="GO" id="GO:0097163">
    <property type="term" value="F:sulfur carrier activity"/>
    <property type="evidence" value="ECO:0007669"/>
    <property type="project" value="UniProtKB-UniRule"/>
</dbReference>
<dbReference type="Gene3D" id="3.40.140.10">
    <property type="entry name" value="Cytidine Deaminase, domain 2"/>
    <property type="match status" value="1"/>
</dbReference>
<reference evidence="5" key="1">
    <citation type="submission" date="2021-03" db="EMBL/GenBank/DDBJ databases">
        <authorList>
            <person name="Peeters C."/>
        </authorList>
    </citation>
    <scope>NUCLEOTIDE SEQUENCE</scope>
    <source>
        <strain evidence="5">LMG 31506</strain>
    </source>
</reference>
<organism evidence="5 6">
    <name type="scientific">Cupriavidus yeoncheonensis</name>
    <dbReference type="NCBI Taxonomy" id="1462994"/>
    <lineage>
        <taxon>Bacteria</taxon>
        <taxon>Pseudomonadati</taxon>
        <taxon>Pseudomonadota</taxon>
        <taxon>Betaproteobacteria</taxon>
        <taxon>Burkholderiales</taxon>
        <taxon>Burkholderiaceae</taxon>
        <taxon>Cupriavidus</taxon>
    </lineage>
</organism>
<evidence type="ECO:0000256" key="3">
    <source>
        <dbReference type="HAMAP-Rule" id="MF_00187"/>
    </source>
</evidence>
<evidence type="ECO:0000313" key="5">
    <source>
        <dbReference type="EMBL" id="CAG2156180.1"/>
    </source>
</evidence>
<dbReference type="Proteomes" id="UP000672934">
    <property type="component" value="Unassembled WGS sequence"/>
</dbReference>
<dbReference type="NCBIfam" id="TIGR00129">
    <property type="entry name" value="fdhD_narQ"/>
    <property type="match status" value="1"/>
</dbReference>
<dbReference type="GO" id="GO:0016783">
    <property type="term" value="F:sulfurtransferase activity"/>
    <property type="evidence" value="ECO:0007669"/>
    <property type="project" value="InterPro"/>
</dbReference>
<accession>A0A916J028</accession>
<evidence type="ECO:0000256" key="4">
    <source>
        <dbReference type="SAM" id="MobiDB-lite"/>
    </source>
</evidence>
<dbReference type="Gene3D" id="3.10.20.10">
    <property type="match status" value="1"/>
</dbReference>
<dbReference type="RefSeq" id="WP_211950463.1">
    <property type="nucleotide sequence ID" value="NZ_CAJPUY010000028.1"/>
</dbReference>
<name>A0A916J028_9BURK</name>
<dbReference type="PANTHER" id="PTHR30592">
    <property type="entry name" value="FORMATE DEHYDROGENASE"/>
    <property type="match status" value="1"/>
</dbReference>
<keyword evidence="2 3" id="KW-0501">Molybdenum cofactor biosynthesis</keyword>
<dbReference type="Pfam" id="PF02634">
    <property type="entry name" value="FdhD-NarQ"/>
    <property type="match status" value="1"/>
</dbReference>
<dbReference type="SUPFAM" id="SSF53927">
    <property type="entry name" value="Cytidine deaminase-like"/>
    <property type="match status" value="1"/>
</dbReference>
<dbReference type="InterPro" id="IPR016193">
    <property type="entry name" value="Cytidine_deaminase-like"/>
</dbReference>
<comment type="caution">
    <text evidence="5">The sequence shown here is derived from an EMBL/GenBank/DDBJ whole genome shotgun (WGS) entry which is preliminary data.</text>
</comment>
<dbReference type="AlphaFoldDB" id="A0A916J028"/>
<dbReference type="GO" id="GO:0006777">
    <property type="term" value="P:Mo-molybdopterin cofactor biosynthetic process"/>
    <property type="evidence" value="ECO:0007669"/>
    <property type="project" value="UniProtKB-UniRule"/>
</dbReference>
<feature type="active site" description="Cysteine persulfide intermediate" evidence="3">
    <location>
        <position position="127"/>
    </location>
</feature>
<keyword evidence="6" id="KW-1185">Reference proteome</keyword>
<evidence type="ECO:0000313" key="6">
    <source>
        <dbReference type="Proteomes" id="UP000672934"/>
    </source>
</evidence>
<dbReference type="GO" id="GO:0005737">
    <property type="term" value="C:cytoplasm"/>
    <property type="evidence" value="ECO:0007669"/>
    <property type="project" value="UniProtKB-SubCell"/>
</dbReference>
<protein>
    <recommendedName>
        <fullName evidence="3">Sulfur carrier protein FdhD</fullName>
    </recommendedName>
</protein>
<dbReference type="HAMAP" id="MF_00187">
    <property type="entry name" value="FdhD"/>
    <property type="match status" value="1"/>
</dbReference>
<comment type="caution">
    <text evidence="3">Lacks conserved residue(s) required for the propagation of feature annotation.</text>
</comment>
<feature type="region of interest" description="Disordered" evidence="4">
    <location>
        <begin position="1"/>
        <end position="20"/>
    </location>
</feature>
<comment type="similarity">
    <text evidence="3">Belongs to the FdhD family.</text>
</comment>
<keyword evidence="1 3" id="KW-0963">Cytoplasm</keyword>
<dbReference type="PIRSF" id="PIRSF015626">
    <property type="entry name" value="FdhD"/>
    <property type="match status" value="1"/>
</dbReference>
<dbReference type="InterPro" id="IPR003786">
    <property type="entry name" value="FdhD"/>
</dbReference>
<sequence length="288" mass="30660">MMRCLNAPEPEAALQTDGEPATHSTFAVSRWRNGEHALSPDELAEEVPVALEYNGISHAVMLATPADLEDFALGFSLSEGIVSSPRDVYDIEVETREHGIAVRLEIASEAFMGLKERRRSLAGRTGCGLCGTESLEQVMRMPAPVKSEASFHTEVIQAAFVQLQLRQALQRETGATHAAAWLRADGHVAMVREDVGRHNALDKLAGALARGGEDIATGAVLVTSRASYEMVLKAASIGAGVLAAVSAPTALAVRLAEQANITLAGFVRASGHVVYTHSQRLQQEASLA</sequence>
<evidence type="ECO:0000256" key="2">
    <source>
        <dbReference type="ARBA" id="ARBA00023150"/>
    </source>
</evidence>
<proteinExistence type="inferred from homology"/>
<evidence type="ECO:0000256" key="1">
    <source>
        <dbReference type="ARBA" id="ARBA00022490"/>
    </source>
</evidence>
<comment type="subcellular location">
    <subcellularLocation>
        <location evidence="3">Cytoplasm</location>
    </subcellularLocation>
</comment>
<dbReference type="PANTHER" id="PTHR30592:SF1">
    <property type="entry name" value="SULFUR CARRIER PROTEIN FDHD"/>
    <property type="match status" value="1"/>
</dbReference>
<gene>
    <name evidence="5" type="primary">fdhD_3</name>
    <name evidence="3" type="synonym">fdhD</name>
    <name evidence="5" type="ORF">LMG31506_05620</name>
</gene>
<comment type="function">
    <text evidence="3">Required for formate dehydrogenase (FDH) activity. Acts as a sulfur carrier protein that transfers sulfur from IscS to the molybdenum cofactor prior to its insertion into FDH.</text>
</comment>